<dbReference type="AlphaFoldDB" id="A0A1A9B180"/>
<dbReference type="GO" id="GO:0003677">
    <property type="term" value="F:DNA binding"/>
    <property type="evidence" value="ECO:0007669"/>
    <property type="project" value="UniProtKB-KW"/>
</dbReference>
<keyword evidence="3" id="KW-1185">Reference proteome</keyword>
<keyword evidence="2" id="KW-0238">DNA-binding</keyword>
<dbReference type="InterPro" id="IPR004401">
    <property type="entry name" value="YbaB/EbfC"/>
</dbReference>
<dbReference type="InterPro" id="IPR036894">
    <property type="entry name" value="YbaB-like_sf"/>
</dbReference>
<dbReference type="Gene3D" id="3.30.1310.10">
    <property type="entry name" value="Nucleoid-associated protein YbaB-like domain"/>
    <property type="match status" value="1"/>
</dbReference>
<dbReference type="Proteomes" id="UP000199558">
    <property type="component" value="Unassembled WGS sequence"/>
</dbReference>
<accession>A0A1A9B180</accession>
<sequence length="129" mass="13795">MRLLGQATGPTGSADPTSPVEETPLRGRGTGGDGLVEAVVGGYGRLESLEINPTLLRSGTTAIAQYVVEAVTAAQDDERRQRQEALGGEVDQAALHRQLEGVAEQAWRGLDGMIGDLDAMVRRLDRDRR</sequence>
<feature type="region of interest" description="Disordered" evidence="1">
    <location>
        <begin position="1"/>
        <end position="33"/>
    </location>
</feature>
<evidence type="ECO:0000313" key="2">
    <source>
        <dbReference type="EMBL" id="SBT63235.1"/>
    </source>
</evidence>
<name>A0A1A9B180_9ACTN</name>
<reference evidence="3" key="1">
    <citation type="submission" date="2016-06" db="EMBL/GenBank/DDBJ databases">
        <authorList>
            <person name="Varghese N."/>
            <person name="Submissions Spin"/>
        </authorList>
    </citation>
    <scope>NUCLEOTIDE SEQUENCE [LARGE SCALE GENOMIC DNA]</scope>
    <source>
        <strain evidence="3">DSM 45794</strain>
    </source>
</reference>
<evidence type="ECO:0000256" key="1">
    <source>
        <dbReference type="SAM" id="MobiDB-lite"/>
    </source>
</evidence>
<organism evidence="2 3">
    <name type="scientific">Micromonospora sediminicola</name>
    <dbReference type="NCBI Taxonomy" id="946078"/>
    <lineage>
        <taxon>Bacteria</taxon>
        <taxon>Bacillati</taxon>
        <taxon>Actinomycetota</taxon>
        <taxon>Actinomycetes</taxon>
        <taxon>Micromonosporales</taxon>
        <taxon>Micromonosporaceae</taxon>
        <taxon>Micromonospora</taxon>
    </lineage>
</organism>
<gene>
    <name evidence="2" type="ORF">GA0070622_0181</name>
</gene>
<dbReference type="EMBL" id="FLRH01000003">
    <property type="protein sequence ID" value="SBT63235.1"/>
    <property type="molecule type" value="Genomic_DNA"/>
</dbReference>
<protein>
    <submittedName>
        <fullName evidence="2">YbaB/EbfC DNA-binding family protein</fullName>
    </submittedName>
</protein>
<dbReference type="STRING" id="946078.GA0070622_0181"/>
<dbReference type="Pfam" id="PF02575">
    <property type="entry name" value="YbaB_DNA_bd"/>
    <property type="match status" value="1"/>
</dbReference>
<evidence type="ECO:0000313" key="3">
    <source>
        <dbReference type="Proteomes" id="UP000199558"/>
    </source>
</evidence>
<proteinExistence type="predicted"/>
<dbReference type="SUPFAM" id="SSF82607">
    <property type="entry name" value="YbaB-like"/>
    <property type="match status" value="1"/>
</dbReference>